<dbReference type="GO" id="GO:0000049">
    <property type="term" value="F:tRNA binding"/>
    <property type="evidence" value="ECO:0007669"/>
    <property type="project" value="UniProtKB-KW"/>
</dbReference>
<dbReference type="GO" id="GO:0005829">
    <property type="term" value="C:cytosol"/>
    <property type="evidence" value="ECO:0007669"/>
    <property type="project" value="TreeGrafter"/>
</dbReference>
<keyword evidence="13" id="KW-0175">Coiled coil</keyword>
<comment type="catalytic activity">
    <reaction evidence="11 12">
        <text>tRNA(Ala) + L-alanine + ATP = L-alanyl-tRNA(Ala) + AMP + diphosphate</text>
        <dbReference type="Rhea" id="RHEA:12540"/>
        <dbReference type="Rhea" id="RHEA-COMP:9657"/>
        <dbReference type="Rhea" id="RHEA-COMP:9923"/>
        <dbReference type="ChEBI" id="CHEBI:30616"/>
        <dbReference type="ChEBI" id="CHEBI:33019"/>
        <dbReference type="ChEBI" id="CHEBI:57972"/>
        <dbReference type="ChEBI" id="CHEBI:78442"/>
        <dbReference type="ChEBI" id="CHEBI:78497"/>
        <dbReference type="ChEBI" id="CHEBI:456215"/>
        <dbReference type="EC" id="6.1.1.7"/>
    </reaction>
</comment>
<evidence type="ECO:0000256" key="7">
    <source>
        <dbReference type="ARBA" id="ARBA00022884"/>
    </source>
</evidence>
<dbReference type="InterPro" id="IPR018164">
    <property type="entry name" value="Ala-tRNA-synth_IIc_N"/>
</dbReference>
<dbReference type="GO" id="GO:0006419">
    <property type="term" value="P:alanyl-tRNA aminoacylation"/>
    <property type="evidence" value="ECO:0007669"/>
    <property type="project" value="UniProtKB-UniRule"/>
</dbReference>
<dbReference type="AlphaFoldDB" id="A0A9D9DKF1"/>
<proteinExistence type="inferred from homology"/>
<comment type="function">
    <text evidence="10 12">Catalyzes the attachment of alanine to tRNA(Ala) in a two-step reaction: alanine is first activated by ATP to form Ala-AMP and then transferred to the acceptor end of tRNA(Ala). Also edits incorrectly charged Ser-tRNA(Ala) and Gly-tRNA(Ala) via its editing domain.</text>
</comment>
<organism evidence="15 16">
    <name type="scientific">Candidatus Alloenteromonas pullistercoris</name>
    <dbReference type="NCBI Taxonomy" id="2840785"/>
    <lineage>
        <taxon>Bacteria</taxon>
        <taxon>Bacillati</taxon>
        <taxon>Bacillota</taxon>
        <taxon>Bacillota incertae sedis</taxon>
        <taxon>Candidatus Alloenteromonas</taxon>
    </lineage>
</organism>
<dbReference type="PANTHER" id="PTHR11777:SF9">
    <property type="entry name" value="ALANINE--TRNA LIGASE, CYTOPLASMIC"/>
    <property type="match status" value="1"/>
</dbReference>
<feature type="domain" description="Alanyl-transfer RNA synthetases family profile" evidence="14">
    <location>
        <begin position="4"/>
        <end position="706"/>
    </location>
</feature>
<keyword evidence="7 12" id="KW-0694">RNA-binding</keyword>
<feature type="binding site" evidence="12">
    <location>
        <position position="561"/>
    </location>
    <ligand>
        <name>Zn(2+)</name>
        <dbReference type="ChEBI" id="CHEBI:29105"/>
    </ligand>
</feature>
<dbReference type="PROSITE" id="PS50860">
    <property type="entry name" value="AA_TRNA_LIGASE_II_ALA"/>
    <property type="match status" value="1"/>
</dbReference>
<comment type="caution">
    <text evidence="15">The sequence shown here is derived from an EMBL/GenBank/DDBJ whole genome shotgun (WGS) entry which is preliminary data.</text>
</comment>
<dbReference type="SMART" id="SM00863">
    <property type="entry name" value="tRNA_SAD"/>
    <property type="match status" value="1"/>
</dbReference>
<dbReference type="InterPro" id="IPR018162">
    <property type="entry name" value="Ala-tRNA-ligase_IIc_anticod-bd"/>
</dbReference>
<evidence type="ECO:0000256" key="3">
    <source>
        <dbReference type="ARBA" id="ARBA00022555"/>
    </source>
</evidence>
<evidence type="ECO:0000256" key="4">
    <source>
        <dbReference type="ARBA" id="ARBA00022598"/>
    </source>
</evidence>
<dbReference type="FunFam" id="3.30.980.10:FF:000004">
    <property type="entry name" value="Alanine--tRNA ligase, cytoplasmic"/>
    <property type="match status" value="1"/>
</dbReference>
<dbReference type="PANTHER" id="PTHR11777">
    <property type="entry name" value="ALANYL-TRNA SYNTHETASE"/>
    <property type="match status" value="1"/>
</dbReference>
<dbReference type="SUPFAM" id="SSF101353">
    <property type="entry name" value="Putative anticodon-binding domain of alanyl-tRNA synthetase (AlaRS)"/>
    <property type="match status" value="1"/>
</dbReference>
<dbReference type="GO" id="GO:0004813">
    <property type="term" value="F:alanine-tRNA ligase activity"/>
    <property type="evidence" value="ECO:0007669"/>
    <property type="project" value="UniProtKB-UniRule"/>
</dbReference>
<name>A0A9D9DKF1_9FIRM</name>
<feature type="binding site" evidence="12">
    <location>
        <position position="663"/>
    </location>
    <ligand>
        <name>Zn(2+)</name>
        <dbReference type="ChEBI" id="CHEBI:29105"/>
    </ligand>
</feature>
<dbReference type="NCBIfam" id="TIGR00344">
    <property type="entry name" value="alaS"/>
    <property type="match status" value="1"/>
</dbReference>
<comment type="similarity">
    <text evidence="1 12">Belongs to the class-II aminoacyl-tRNA synthetase family.</text>
</comment>
<dbReference type="CDD" id="cd00673">
    <property type="entry name" value="AlaRS_core"/>
    <property type="match status" value="1"/>
</dbReference>
<dbReference type="PRINTS" id="PR00980">
    <property type="entry name" value="TRNASYNTHALA"/>
</dbReference>
<evidence type="ECO:0000256" key="13">
    <source>
        <dbReference type="SAM" id="Coils"/>
    </source>
</evidence>
<evidence type="ECO:0000256" key="12">
    <source>
        <dbReference type="HAMAP-Rule" id="MF_00036"/>
    </source>
</evidence>
<feature type="coiled-coil region" evidence="13">
    <location>
        <begin position="728"/>
        <end position="762"/>
    </location>
</feature>
<evidence type="ECO:0000313" key="16">
    <source>
        <dbReference type="Proteomes" id="UP000823634"/>
    </source>
</evidence>
<dbReference type="Gene3D" id="3.30.54.20">
    <property type="match status" value="1"/>
</dbReference>
<keyword evidence="12" id="KW-0479">Metal-binding</keyword>
<dbReference type="InterPro" id="IPR009000">
    <property type="entry name" value="Transl_B-barrel_sf"/>
</dbReference>
<evidence type="ECO:0000259" key="14">
    <source>
        <dbReference type="PROSITE" id="PS50860"/>
    </source>
</evidence>
<comment type="cofactor">
    <cofactor evidence="12">
        <name>Zn(2+)</name>
        <dbReference type="ChEBI" id="CHEBI:29105"/>
    </cofactor>
    <text evidence="12">Binds 1 zinc ion per subunit.</text>
</comment>
<dbReference type="SUPFAM" id="SSF55681">
    <property type="entry name" value="Class II aaRS and biotin synthetases"/>
    <property type="match status" value="1"/>
</dbReference>
<evidence type="ECO:0000256" key="6">
    <source>
        <dbReference type="ARBA" id="ARBA00022840"/>
    </source>
</evidence>
<dbReference type="InterPro" id="IPR018165">
    <property type="entry name" value="Ala-tRNA-synth_IIc_core"/>
</dbReference>
<dbReference type="GO" id="GO:0002161">
    <property type="term" value="F:aminoacyl-tRNA deacylase activity"/>
    <property type="evidence" value="ECO:0007669"/>
    <property type="project" value="TreeGrafter"/>
</dbReference>
<feature type="binding site" evidence="12">
    <location>
        <position position="565"/>
    </location>
    <ligand>
        <name>Zn(2+)</name>
        <dbReference type="ChEBI" id="CHEBI:29105"/>
    </ligand>
</feature>
<dbReference type="GO" id="GO:0008270">
    <property type="term" value="F:zinc ion binding"/>
    <property type="evidence" value="ECO:0007669"/>
    <property type="project" value="UniProtKB-UniRule"/>
</dbReference>
<dbReference type="InterPro" id="IPR012947">
    <property type="entry name" value="tRNA_SAD"/>
</dbReference>
<evidence type="ECO:0000256" key="5">
    <source>
        <dbReference type="ARBA" id="ARBA00022741"/>
    </source>
</evidence>
<keyword evidence="12" id="KW-0862">Zinc</keyword>
<dbReference type="Pfam" id="PF01411">
    <property type="entry name" value="tRNA-synt_2c"/>
    <property type="match status" value="1"/>
</dbReference>
<sequence length="864" mass="96197">MKRLTGNQIRQMWIDFFESKGHHYVKGVSLIPEGDKSLLWVNAGVTGLKKYFDGTEVPPCRRIVNVQKSIRTNDIENVGHTARHHTFFEMLGNFSIGDYFRKEVIAFAIEILTSPKWFAMDIDRLYITYNPSDLEAFKYWQEQGVKPDHLIPLEGNYWQIGEGPCGPNTEVFYDRGEAYDPDHLGVKLLQDDIENDRYIEIWGIVFSQYNAVNGVDRKDYKELPSKNIDTGSGLERLACISQGTETNFETDLFRPIMKAAEDICHKPYEGQYLLPYRVIADHARCLSFALSDGASFSNEGRGYVLRRIIRRAARYGQKLGIEGPFMYKLVDVVASNYGDFYPELREHADKVKKSILEEERRFAKTLKEGEAMLKKMIADLPSKTLSGQDAFLLYDTYGFPLDLTKEIAAESGIAVDEATFSKLMEGQKERARLARGEVESFHRQSKDLLEFKEESRFDYDSLVASTRVNGLFIDGKKVETIDKCGEISCEVTPFYSESGGQISDQGTFVSTHGKGRVIGVGKAPRGEHLHLIEVEEGYVGLGDEIKLCVDASRRQLIERNHSATHLLHAAISKVLGTHVDQKGSYVCPEYLRFDFSFDRKLTEEEIGSIEEEVNLAIASHIEEKTLVLPIEEAKKLGAEMEFSEKYGDTVRVVCFGDYSKEFCGGTHVKNSADIGIFAISSESSVGSGLRRIEAYTSLGAYRFLSAKRHLLEQLCLGLDSPTDPMGKLASLKEELSSLRKEKAALEDKLRSQEAKKADFEQIGGIDFALLCIKGDRSALLKYGDALKANRSDYLFGLVGEGEKAPIAFFAGGKGEAIGASNALKLASGVLNGAGGGNAKMASGVAKDLSRLSEAIALLKEKLNG</sequence>
<dbReference type="FunFam" id="3.30.930.10:FF:000046">
    <property type="entry name" value="Alanine--tRNA ligase"/>
    <property type="match status" value="1"/>
</dbReference>
<reference evidence="15" key="2">
    <citation type="journal article" date="2021" name="PeerJ">
        <title>Extensive microbial diversity within the chicken gut microbiome revealed by metagenomics and culture.</title>
        <authorList>
            <person name="Gilroy R."/>
            <person name="Ravi A."/>
            <person name="Getino M."/>
            <person name="Pursley I."/>
            <person name="Horton D.L."/>
            <person name="Alikhan N.F."/>
            <person name="Baker D."/>
            <person name="Gharbi K."/>
            <person name="Hall N."/>
            <person name="Watson M."/>
            <person name="Adriaenssens E.M."/>
            <person name="Foster-Nyarko E."/>
            <person name="Jarju S."/>
            <person name="Secka A."/>
            <person name="Antonio M."/>
            <person name="Oren A."/>
            <person name="Chaudhuri R.R."/>
            <person name="La Ragione R."/>
            <person name="Hildebrand F."/>
            <person name="Pallen M.J."/>
        </authorList>
    </citation>
    <scope>NUCLEOTIDE SEQUENCE</scope>
    <source>
        <strain evidence="15">17113</strain>
    </source>
</reference>
<dbReference type="GO" id="GO:0005524">
    <property type="term" value="F:ATP binding"/>
    <property type="evidence" value="ECO:0007669"/>
    <property type="project" value="UniProtKB-UniRule"/>
</dbReference>
<dbReference type="Proteomes" id="UP000823634">
    <property type="component" value="Unassembled WGS sequence"/>
</dbReference>
<evidence type="ECO:0000256" key="11">
    <source>
        <dbReference type="ARBA" id="ARBA00048300"/>
    </source>
</evidence>
<keyword evidence="2 12" id="KW-0963">Cytoplasm</keyword>
<dbReference type="Gene3D" id="3.10.310.40">
    <property type="match status" value="1"/>
</dbReference>
<dbReference type="Gene3D" id="2.40.30.130">
    <property type="match status" value="1"/>
</dbReference>
<dbReference type="InterPro" id="IPR045864">
    <property type="entry name" value="aa-tRNA-synth_II/BPL/LPL"/>
</dbReference>
<dbReference type="Gene3D" id="3.30.980.10">
    <property type="entry name" value="Threonyl-trna Synthetase, Chain A, domain 2"/>
    <property type="match status" value="1"/>
</dbReference>
<reference evidence="15" key="1">
    <citation type="submission" date="2020-10" db="EMBL/GenBank/DDBJ databases">
        <authorList>
            <person name="Gilroy R."/>
        </authorList>
    </citation>
    <scope>NUCLEOTIDE SEQUENCE</scope>
    <source>
        <strain evidence="15">17113</strain>
    </source>
</reference>
<dbReference type="GO" id="GO:0016740">
    <property type="term" value="F:transferase activity"/>
    <property type="evidence" value="ECO:0007669"/>
    <property type="project" value="UniProtKB-ARBA"/>
</dbReference>
<dbReference type="GO" id="GO:0140096">
    <property type="term" value="F:catalytic activity, acting on a protein"/>
    <property type="evidence" value="ECO:0007669"/>
    <property type="project" value="UniProtKB-ARBA"/>
</dbReference>
<dbReference type="SUPFAM" id="SSF55186">
    <property type="entry name" value="ThrRS/AlaRS common domain"/>
    <property type="match status" value="1"/>
</dbReference>
<keyword evidence="4 12" id="KW-0436">Ligase</keyword>
<evidence type="ECO:0000313" key="15">
    <source>
        <dbReference type="EMBL" id="MBO8426794.1"/>
    </source>
</evidence>
<protein>
    <recommendedName>
        <fullName evidence="12">Alanine--tRNA ligase</fullName>
        <ecNumber evidence="12">6.1.1.7</ecNumber>
    </recommendedName>
    <alternativeName>
        <fullName evidence="12">Alanyl-tRNA synthetase</fullName>
        <shortName evidence="12">AlaRS</shortName>
    </alternativeName>
</protein>
<evidence type="ECO:0000256" key="2">
    <source>
        <dbReference type="ARBA" id="ARBA00022490"/>
    </source>
</evidence>
<dbReference type="SUPFAM" id="SSF50447">
    <property type="entry name" value="Translation proteins"/>
    <property type="match status" value="1"/>
</dbReference>
<dbReference type="Pfam" id="PF07973">
    <property type="entry name" value="tRNA_SAD"/>
    <property type="match status" value="1"/>
</dbReference>
<keyword evidence="6 12" id="KW-0067">ATP-binding</keyword>
<evidence type="ECO:0000256" key="1">
    <source>
        <dbReference type="ARBA" id="ARBA00008226"/>
    </source>
</evidence>
<keyword evidence="3 12" id="KW-0820">tRNA-binding</keyword>
<accession>A0A9D9DKF1</accession>
<evidence type="ECO:0000256" key="8">
    <source>
        <dbReference type="ARBA" id="ARBA00022917"/>
    </source>
</evidence>
<dbReference type="InterPro" id="IPR050058">
    <property type="entry name" value="Ala-tRNA_ligase"/>
</dbReference>
<dbReference type="EMBL" id="JADINA010000036">
    <property type="protein sequence ID" value="MBO8426794.1"/>
    <property type="molecule type" value="Genomic_DNA"/>
</dbReference>
<keyword evidence="9 12" id="KW-0030">Aminoacyl-tRNA synthetase</keyword>
<keyword evidence="8 12" id="KW-0648">Protein biosynthesis</keyword>
<dbReference type="EC" id="6.1.1.7" evidence="12"/>
<dbReference type="InterPro" id="IPR023033">
    <property type="entry name" value="Ala_tRNA_ligase_euk/bac"/>
</dbReference>
<dbReference type="InterPro" id="IPR018163">
    <property type="entry name" value="Thr/Ala-tRNA-synth_IIc_edit"/>
</dbReference>
<evidence type="ECO:0000256" key="10">
    <source>
        <dbReference type="ARBA" id="ARBA00024779"/>
    </source>
</evidence>
<dbReference type="HAMAP" id="MF_00036_B">
    <property type="entry name" value="Ala_tRNA_synth_B"/>
    <property type="match status" value="1"/>
</dbReference>
<evidence type="ECO:0000256" key="9">
    <source>
        <dbReference type="ARBA" id="ARBA00023146"/>
    </source>
</evidence>
<dbReference type="Gene3D" id="3.30.930.10">
    <property type="entry name" value="Bira Bifunctional Protein, Domain 2"/>
    <property type="match status" value="1"/>
</dbReference>
<feature type="binding site" evidence="12">
    <location>
        <position position="667"/>
    </location>
    <ligand>
        <name>Zn(2+)</name>
        <dbReference type="ChEBI" id="CHEBI:29105"/>
    </ligand>
</feature>
<gene>
    <name evidence="12 15" type="primary">alaS</name>
    <name evidence="15" type="ORF">IAC61_05745</name>
</gene>
<dbReference type="InterPro" id="IPR002318">
    <property type="entry name" value="Ala-tRNA-lgiase_IIc"/>
</dbReference>
<comment type="domain">
    <text evidence="12">Consists of three domains; the N-terminal catalytic domain, the editing domain and the C-terminal C-Ala domain. The editing domain removes incorrectly charged amino acids, while the C-Ala domain, along with tRNA(Ala), serves as a bridge to cooperatively bring together the editing and aminoacylation centers thus stimulating deacylation of misacylated tRNAs.</text>
</comment>
<keyword evidence="5 12" id="KW-0547">Nucleotide-binding</keyword>
<comment type="subcellular location">
    <subcellularLocation>
        <location evidence="12">Cytoplasm</location>
    </subcellularLocation>
</comment>